<keyword evidence="7" id="KW-0999">Mitochondrion inner membrane</keyword>
<dbReference type="GO" id="GO:0005759">
    <property type="term" value="C:mitochondrial matrix"/>
    <property type="evidence" value="ECO:0007669"/>
    <property type="project" value="UniProtKB-SubCell"/>
</dbReference>
<evidence type="ECO:0000256" key="11">
    <source>
        <dbReference type="ARBA" id="ARBA00030006"/>
    </source>
</evidence>
<dbReference type="GO" id="GO:0046872">
    <property type="term" value="F:metal ion binding"/>
    <property type="evidence" value="ECO:0007669"/>
    <property type="project" value="InterPro"/>
</dbReference>
<keyword evidence="8" id="KW-0809">Transit peptide</keyword>
<keyword evidence="9" id="KW-0496">Mitochondrion</keyword>
<dbReference type="SUPFAM" id="SSF63411">
    <property type="entry name" value="LuxS/MPP-like metallohydrolase"/>
    <property type="match status" value="2"/>
</dbReference>
<feature type="compositionally biased region" description="Polar residues" evidence="14">
    <location>
        <begin position="34"/>
        <end position="48"/>
    </location>
</feature>
<evidence type="ECO:0000256" key="9">
    <source>
        <dbReference type="ARBA" id="ARBA00023128"/>
    </source>
</evidence>
<evidence type="ECO:0000256" key="12">
    <source>
        <dbReference type="ARBA" id="ARBA00032315"/>
    </source>
</evidence>
<dbReference type="EMBL" id="CVRI01000004">
    <property type="protein sequence ID" value="CRK87270.1"/>
    <property type="molecule type" value="Genomic_DNA"/>
</dbReference>
<dbReference type="GO" id="GO:0005743">
    <property type="term" value="C:mitochondrial inner membrane"/>
    <property type="evidence" value="ECO:0007669"/>
    <property type="project" value="UniProtKB-SubCell"/>
</dbReference>
<dbReference type="FunFam" id="3.30.830.10:FF:000014">
    <property type="entry name" value="Mitochondrial-processing peptidase alpha subunit, mitochondrial"/>
    <property type="match status" value="1"/>
</dbReference>
<comment type="similarity">
    <text evidence="4 13">Belongs to the peptidase M16 family.</text>
</comment>
<dbReference type="Pfam" id="PF00675">
    <property type="entry name" value="Peptidase_M16"/>
    <property type="match status" value="1"/>
</dbReference>
<evidence type="ECO:0000256" key="4">
    <source>
        <dbReference type="ARBA" id="ARBA00007261"/>
    </source>
</evidence>
<evidence type="ECO:0000259" key="16">
    <source>
        <dbReference type="Pfam" id="PF05193"/>
    </source>
</evidence>
<evidence type="ECO:0000256" key="6">
    <source>
        <dbReference type="ARBA" id="ARBA00016741"/>
    </source>
</evidence>
<proteinExistence type="inferred from homology"/>
<comment type="function">
    <text evidence="1">Substrate recognition and binding subunit of the essential mitochondrial processing protease (MPP), which cleaves the mitochondrial sequence off newly imported precursors proteins.</text>
</comment>
<feature type="region of interest" description="Disordered" evidence="14">
    <location>
        <begin position="27"/>
        <end position="56"/>
    </location>
</feature>
<dbReference type="STRING" id="568069.A0A1J1HLE4"/>
<dbReference type="PANTHER" id="PTHR11851:SF49">
    <property type="entry name" value="MITOCHONDRIAL-PROCESSING PEPTIDASE SUBUNIT ALPHA"/>
    <property type="match status" value="1"/>
</dbReference>
<dbReference type="InterPro" id="IPR001431">
    <property type="entry name" value="Pept_M16_Zn_BS"/>
</dbReference>
<dbReference type="InterPro" id="IPR007863">
    <property type="entry name" value="Peptidase_M16_C"/>
</dbReference>
<feature type="domain" description="Peptidase M16 C-terminal" evidence="16">
    <location>
        <begin position="245"/>
        <end position="447"/>
    </location>
</feature>
<evidence type="ECO:0000256" key="5">
    <source>
        <dbReference type="ARBA" id="ARBA00011587"/>
    </source>
</evidence>
<dbReference type="GO" id="GO:0004222">
    <property type="term" value="F:metalloendopeptidase activity"/>
    <property type="evidence" value="ECO:0007669"/>
    <property type="project" value="InterPro"/>
</dbReference>
<evidence type="ECO:0000256" key="14">
    <source>
        <dbReference type="SAM" id="MobiDB-lite"/>
    </source>
</evidence>
<dbReference type="PANTHER" id="PTHR11851">
    <property type="entry name" value="METALLOPROTEASE"/>
    <property type="match status" value="1"/>
</dbReference>
<evidence type="ECO:0000256" key="13">
    <source>
        <dbReference type="RuleBase" id="RU004447"/>
    </source>
</evidence>
<gene>
    <name evidence="17" type="ORF">CLUMA_CG001072</name>
</gene>
<accession>A0A1J1HLE4</accession>
<keyword evidence="10" id="KW-0472">Membrane</keyword>
<keyword evidence="18" id="KW-1185">Reference proteome</keyword>
<evidence type="ECO:0000256" key="1">
    <source>
        <dbReference type="ARBA" id="ARBA00002123"/>
    </source>
</evidence>
<name>A0A1J1HLE4_9DIPT</name>
<sequence>MAFRLDLRRITSCNLFKNQNKLIRNFATEKSSDGRASSTKGSSVNTPSKEIVTPFPPLTEPLKDLPPIQYATVRPEQEETHVTTLSNGLRVASENRFGQFCTVGVVIDSGPRYEVAYPSGIAHFLEKLAFNSTLEYPEKDIILRELERHGGICDCQSSRDTFIYAASADSRGLDQVTKVLAEVVLRPQLKPEEVDMARQAVLFELESLHMRPEQEPILMDMIHGAAYRDNTLGLPKLCPSGNASKIDRNMLLTYLKHHHTPKRMVVAGVGVHHDEFVKLVEKHFVESQATWDMEPLKNRGANLVDSSIAQYTGGTKTEECDIPIYASVGLPELAHVVIGLEGCSHQDDDFISACVLNIMMGGGGSFSAGGPGKGMYTRLYTNVLNRYHWMYSATAYNHAYMDTGLFCIHASAPPTHVRGMVEVITKELVTMATAPAAQELRRAKTQLQSMLLMNLESRPVVFEDIGRQVLATGQRKKTQHFIDSIEKIQPEDIQRVARRFLSSAPALAARGQIQGLPSIKDIQAGLLQNGVLPGKRLSLFH</sequence>
<evidence type="ECO:0000313" key="18">
    <source>
        <dbReference type="Proteomes" id="UP000183832"/>
    </source>
</evidence>
<dbReference type="InterPro" id="IPR050361">
    <property type="entry name" value="MPP/UQCRC_Complex"/>
</dbReference>
<dbReference type="PROSITE" id="PS00143">
    <property type="entry name" value="INSULINASE"/>
    <property type="match status" value="1"/>
</dbReference>
<protein>
    <recommendedName>
        <fullName evidence="6">Mitochondrial-processing peptidase subunit alpha</fullName>
    </recommendedName>
    <alternativeName>
        <fullName evidence="11">Alpha-MPP</fullName>
    </alternativeName>
    <alternativeName>
        <fullName evidence="12">Inactive zinc metalloprotease alpha</fullName>
    </alternativeName>
</protein>
<comment type="subunit">
    <text evidence="5">Heterodimer of PMPCA (alpha) and PMPCB (beta) subunits, forming the mitochondrial processing protease (MPP) in which PMPCA is involved in substrate recognition and binding and PMPCB is the catalytic subunit.</text>
</comment>
<comment type="subcellular location">
    <subcellularLocation>
        <location evidence="2">Mitochondrion inner membrane</location>
    </subcellularLocation>
    <subcellularLocation>
        <location evidence="3">Mitochondrion matrix</location>
    </subcellularLocation>
</comment>
<dbReference type="OrthoDB" id="277191at2759"/>
<evidence type="ECO:0000256" key="3">
    <source>
        <dbReference type="ARBA" id="ARBA00004305"/>
    </source>
</evidence>
<evidence type="ECO:0000259" key="15">
    <source>
        <dbReference type="Pfam" id="PF00675"/>
    </source>
</evidence>
<organism evidence="17 18">
    <name type="scientific">Clunio marinus</name>
    <dbReference type="NCBI Taxonomy" id="568069"/>
    <lineage>
        <taxon>Eukaryota</taxon>
        <taxon>Metazoa</taxon>
        <taxon>Ecdysozoa</taxon>
        <taxon>Arthropoda</taxon>
        <taxon>Hexapoda</taxon>
        <taxon>Insecta</taxon>
        <taxon>Pterygota</taxon>
        <taxon>Neoptera</taxon>
        <taxon>Endopterygota</taxon>
        <taxon>Diptera</taxon>
        <taxon>Nematocera</taxon>
        <taxon>Chironomoidea</taxon>
        <taxon>Chironomidae</taxon>
        <taxon>Clunio</taxon>
    </lineage>
</organism>
<dbReference type="Gene3D" id="3.30.830.10">
    <property type="entry name" value="Metalloenzyme, LuxS/M16 peptidase-like"/>
    <property type="match status" value="2"/>
</dbReference>
<evidence type="ECO:0000256" key="2">
    <source>
        <dbReference type="ARBA" id="ARBA00004273"/>
    </source>
</evidence>
<dbReference type="AlphaFoldDB" id="A0A1J1HLE4"/>
<dbReference type="FunFam" id="3.30.830.10:FF:000010">
    <property type="entry name" value="Mitochondrial-processing peptidase alpha subunit, mitochondrial"/>
    <property type="match status" value="1"/>
</dbReference>
<reference evidence="17 18" key="1">
    <citation type="submission" date="2015-04" db="EMBL/GenBank/DDBJ databases">
        <authorList>
            <person name="Syromyatnikov M.Y."/>
            <person name="Popov V.N."/>
        </authorList>
    </citation>
    <scope>NUCLEOTIDE SEQUENCE [LARGE SCALE GENOMIC DNA]</scope>
</reference>
<evidence type="ECO:0000256" key="8">
    <source>
        <dbReference type="ARBA" id="ARBA00022946"/>
    </source>
</evidence>
<dbReference type="Pfam" id="PF05193">
    <property type="entry name" value="Peptidase_M16_C"/>
    <property type="match status" value="1"/>
</dbReference>
<evidence type="ECO:0000313" key="17">
    <source>
        <dbReference type="EMBL" id="CRK87270.1"/>
    </source>
</evidence>
<feature type="domain" description="Peptidase M16 N-terminal" evidence="15">
    <location>
        <begin position="90"/>
        <end position="239"/>
    </location>
</feature>
<dbReference type="GO" id="GO:0006627">
    <property type="term" value="P:protein processing involved in protein targeting to mitochondrion"/>
    <property type="evidence" value="ECO:0007669"/>
    <property type="project" value="TreeGrafter"/>
</dbReference>
<dbReference type="InterPro" id="IPR011765">
    <property type="entry name" value="Pept_M16_N"/>
</dbReference>
<evidence type="ECO:0000256" key="10">
    <source>
        <dbReference type="ARBA" id="ARBA00023136"/>
    </source>
</evidence>
<dbReference type="Proteomes" id="UP000183832">
    <property type="component" value="Unassembled WGS sequence"/>
</dbReference>
<evidence type="ECO:0000256" key="7">
    <source>
        <dbReference type="ARBA" id="ARBA00022792"/>
    </source>
</evidence>
<dbReference type="InterPro" id="IPR011249">
    <property type="entry name" value="Metalloenz_LuxS/M16"/>
</dbReference>